<protein>
    <submittedName>
        <fullName evidence="2">Rrf2 family transcriptional regulator</fullName>
    </submittedName>
</protein>
<reference evidence="2 3" key="1">
    <citation type="submission" date="2020-10" db="EMBL/GenBank/DDBJ databases">
        <title>Campylobacter and Helicobacter PacBio genomes.</title>
        <authorList>
            <person name="Lane C."/>
        </authorList>
    </citation>
    <scope>NUCLEOTIDE SEQUENCE [LARGE SCALE GENOMIC DNA]</scope>
    <source>
        <strain evidence="2 3">2016D-0077</strain>
    </source>
</reference>
<dbReference type="InterPro" id="IPR000944">
    <property type="entry name" value="Tscrpt_reg_Rrf2"/>
</dbReference>
<sequence length="137" mass="15325">MALLTTKGVYGLSAIYEIAKASEISPVTIKEISDNTKISRGYLEQILNLLKNAKIISSVKGKGGGYYLKKTLDEITFYEVFTALEKEVSIANTQVENLSINMLLAKFDLKIKDILDLPLSKIEKVEKESTKYLNFVI</sequence>
<dbReference type="GO" id="GO:0005829">
    <property type="term" value="C:cytosol"/>
    <property type="evidence" value="ECO:0007669"/>
    <property type="project" value="TreeGrafter"/>
</dbReference>
<dbReference type="Proteomes" id="UP000594749">
    <property type="component" value="Chromosome"/>
</dbReference>
<dbReference type="NCBIfam" id="TIGR00738">
    <property type="entry name" value="rrf2_super"/>
    <property type="match status" value="1"/>
</dbReference>
<dbReference type="RefSeq" id="WP_025803922.1">
    <property type="nucleotide sequence ID" value="NZ_CP053842.1"/>
</dbReference>
<evidence type="ECO:0000256" key="1">
    <source>
        <dbReference type="ARBA" id="ARBA00023125"/>
    </source>
</evidence>
<dbReference type="PANTHER" id="PTHR33221:SF5">
    <property type="entry name" value="HTH-TYPE TRANSCRIPTIONAL REGULATOR ISCR"/>
    <property type="match status" value="1"/>
</dbReference>
<gene>
    <name evidence="2" type="ORF">IMC76_00560</name>
</gene>
<dbReference type="PROSITE" id="PS51197">
    <property type="entry name" value="HTH_RRF2_2"/>
    <property type="match status" value="1"/>
</dbReference>
<dbReference type="GO" id="GO:0003700">
    <property type="term" value="F:DNA-binding transcription factor activity"/>
    <property type="evidence" value="ECO:0007669"/>
    <property type="project" value="TreeGrafter"/>
</dbReference>
<dbReference type="PANTHER" id="PTHR33221">
    <property type="entry name" value="WINGED HELIX-TURN-HELIX TRANSCRIPTIONAL REGULATOR, RRF2 FAMILY"/>
    <property type="match status" value="1"/>
</dbReference>
<accession>A0A7M1LHL5</accession>
<dbReference type="EMBL" id="CP063078">
    <property type="protein sequence ID" value="QOQ87346.1"/>
    <property type="molecule type" value="Genomic_DNA"/>
</dbReference>
<organism evidence="2 3">
    <name type="scientific">Campylobacter corcagiensis</name>
    <dbReference type="NCBI Taxonomy" id="1448857"/>
    <lineage>
        <taxon>Bacteria</taxon>
        <taxon>Pseudomonadati</taxon>
        <taxon>Campylobacterota</taxon>
        <taxon>Epsilonproteobacteria</taxon>
        <taxon>Campylobacterales</taxon>
        <taxon>Campylobacteraceae</taxon>
        <taxon>Campylobacter</taxon>
    </lineage>
</organism>
<dbReference type="AlphaFoldDB" id="A0A7M1LHL5"/>
<dbReference type="OrthoDB" id="9800519at2"/>
<dbReference type="SUPFAM" id="SSF46785">
    <property type="entry name" value="Winged helix' DNA-binding domain"/>
    <property type="match status" value="1"/>
</dbReference>
<dbReference type="InterPro" id="IPR036388">
    <property type="entry name" value="WH-like_DNA-bd_sf"/>
</dbReference>
<proteinExistence type="predicted"/>
<dbReference type="GO" id="GO:0003677">
    <property type="term" value="F:DNA binding"/>
    <property type="evidence" value="ECO:0007669"/>
    <property type="project" value="UniProtKB-KW"/>
</dbReference>
<evidence type="ECO:0000313" key="3">
    <source>
        <dbReference type="Proteomes" id="UP000594749"/>
    </source>
</evidence>
<dbReference type="InterPro" id="IPR036390">
    <property type="entry name" value="WH_DNA-bd_sf"/>
</dbReference>
<keyword evidence="1" id="KW-0238">DNA-binding</keyword>
<keyword evidence="3" id="KW-1185">Reference proteome</keyword>
<dbReference type="Gene3D" id="1.10.10.10">
    <property type="entry name" value="Winged helix-like DNA-binding domain superfamily/Winged helix DNA-binding domain"/>
    <property type="match status" value="1"/>
</dbReference>
<dbReference type="Pfam" id="PF02082">
    <property type="entry name" value="Rrf2"/>
    <property type="match status" value="1"/>
</dbReference>
<evidence type="ECO:0000313" key="2">
    <source>
        <dbReference type="EMBL" id="QOQ87346.1"/>
    </source>
</evidence>
<name>A0A7M1LHL5_9BACT</name>